<evidence type="ECO:0000313" key="1">
    <source>
        <dbReference type="EMBL" id="RDW66573.1"/>
    </source>
</evidence>
<evidence type="ECO:0000313" key="2">
    <source>
        <dbReference type="Proteomes" id="UP000256645"/>
    </source>
</evidence>
<keyword evidence="2" id="KW-1185">Reference proteome</keyword>
<sequence length="374" mass="42074">MRLTELPVELLAALPSFIRNLEDYTNAASSCRTLRIAFALAAPNTILRLAASSAPTFFSPHPWFLVMATARQVSEWAIGSESRTQELRRAFQGGISSLYDLCLHVGSLTMEDIRRLHLARFSTINPLANKIDQMAGAQWYGAANFWNGGVSEAWTVSCEPERSVFHIMIYWELFGSSLRAYLEPDLGLPKFDLLTRLDFIKYCIPDWICDGGYPGLEVLPIGPYLPGSDTQKNLPADQIALQFILGCGRWQRLWQKPMLEVGPNFADEWRQALWKNACMSFGMESMEIVTEMNVTSEVDSRYLASQTVQPDRVLTPAWHQRLSQIRAQIEQLDAVQHRPRTTVVGTVLQHSVSDAPNLAEETYVCMAALWPGAM</sequence>
<comment type="caution">
    <text evidence="1">The sequence shown here is derived from an EMBL/GenBank/DDBJ whole genome shotgun (WGS) entry which is preliminary data.</text>
</comment>
<protein>
    <submittedName>
        <fullName evidence="1">Uncharacterized protein</fullName>
    </submittedName>
</protein>
<accession>A0A3D8QXL5</accession>
<dbReference type="Proteomes" id="UP000256645">
    <property type="component" value="Unassembled WGS sequence"/>
</dbReference>
<dbReference type="STRING" id="1849047.A0A3D8QXL5"/>
<organism evidence="1 2">
    <name type="scientific">Coleophoma cylindrospora</name>
    <dbReference type="NCBI Taxonomy" id="1849047"/>
    <lineage>
        <taxon>Eukaryota</taxon>
        <taxon>Fungi</taxon>
        <taxon>Dikarya</taxon>
        <taxon>Ascomycota</taxon>
        <taxon>Pezizomycotina</taxon>
        <taxon>Leotiomycetes</taxon>
        <taxon>Helotiales</taxon>
        <taxon>Dermateaceae</taxon>
        <taxon>Coleophoma</taxon>
    </lineage>
</organism>
<reference evidence="1 2" key="1">
    <citation type="journal article" date="2018" name="IMA Fungus">
        <title>IMA Genome-F 9: Draft genome sequence of Annulohypoxylon stygium, Aspergillus mulundensis, Berkeleyomyces basicola (syn. Thielaviopsis basicola), Ceratocystis smalleyi, two Cercospora beticola strains, Coleophoma cylindrospora, Fusarium fracticaudum, Phialophora cf. hyalina, and Morchella septimelata.</title>
        <authorList>
            <person name="Wingfield B.D."/>
            <person name="Bills G.F."/>
            <person name="Dong Y."/>
            <person name="Huang W."/>
            <person name="Nel W.J."/>
            <person name="Swalarsk-Parry B.S."/>
            <person name="Vaghefi N."/>
            <person name="Wilken P.M."/>
            <person name="An Z."/>
            <person name="de Beer Z.W."/>
            <person name="De Vos L."/>
            <person name="Chen L."/>
            <person name="Duong T.A."/>
            <person name="Gao Y."/>
            <person name="Hammerbacher A."/>
            <person name="Kikkert J.R."/>
            <person name="Li Y."/>
            <person name="Li H."/>
            <person name="Li K."/>
            <person name="Li Q."/>
            <person name="Liu X."/>
            <person name="Ma X."/>
            <person name="Naidoo K."/>
            <person name="Pethybridge S.J."/>
            <person name="Sun J."/>
            <person name="Steenkamp E.T."/>
            <person name="van der Nest M.A."/>
            <person name="van Wyk S."/>
            <person name="Wingfield M.J."/>
            <person name="Xiong C."/>
            <person name="Yue Q."/>
            <person name="Zhang X."/>
        </authorList>
    </citation>
    <scope>NUCLEOTIDE SEQUENCE [LARGE SCALE GENOMIC DNA]</scope>
    <source>
        <strain evidence="1 2">BP6252</strain>
    </source>
</reference>
<dbReference type="EMBL" id="PDLM01000011">
    <property type="protein sequence ID" value="RDW66573.1"/>
    <property type="molecule type" value="Genomic_DNA"/>
</dbReference>
<proteinExistence type="predicted"/>
<dbReference type="OrthoDB" id="2853639at2759"/>
<gene>
    <name evidence="1" type="ORF">BP6252_10208</name>
</gene>
<name>A0A3D8QXL5_9HELO</name>
<dbReference type="AlphaFoldDB" id="A0A3D8QXL5"/>